<keyword evidence="4" id="KW-0762">Sugar transport</keyword>
<dbReference type="PROSITE" id="PS01035">
    <property type="entry name" value="PTS_EIIB_TYPE_1_CYS"/>
    <property type="match status" value="1"/>
</dbReference>
<dbReference type="PANTHER" id="PTHR30175:SF1">
    <property type="entry name" value="PTS SYSTEM ARBUTIN-, CELLOBIOSE-, AND SALICIN-SPECIFIC EIIBC COMPONENT-RELATED"/>
    <property type="match status" value="1"/>
</dbReference>
<keyword evidence="10 13" id="KW-0472">Membrane</keyword>
<evidence type="ECO:0000256" key="12">
    <source>
        <dbReference type="SAM" id="MobiDB-lite"/>
    </source>
</evidence>
<evidence type="ECO:0000259" key="15">
    <source>
        <dbReference type="PROSITE" id="PS51098"/>
    </source>
</evidence>
<dbReference type="PANTHER" id="PTHR30175">
    <property type="entry name" value="PHOSPHOTRANSFERASE SYSTEM TRANSPORT PROTEIN"/>
    <property type="match status" value="1"/>
</dbReference>
<evidence type="ECO:0000256" key="4">
    <source>
        <dbReference type="ARBA" id="ARBA00022597"/>
    </source>
</evidence>
<evidence type="ECO:0000313" key="17">
    <source>
        <dbReference type="EMBL" id="MCM2677436.1"/>
    </source>
</evidence>
<evidence type="ECO:0000259" key="14">
    <source>
        <dbReference type="PROSITE" id="PS51093"/>
    </source>
</evidence>
<dbReference type="InterPro" id="IPR001127">
    <property type="entry name" value="PTS_EIIA_1_perm"/>
</dbReference>
<evidence type="ECO:0000256" key="3">
    <source>
        <dbReference type="ARBA" id="ARBA00022475"/>
    </source>
</evidence>
<dbReference type="InterPro" id="IPR003352">
    <property type="entry name" value="PTS_EIIC"/>
</dbReference>
<dbReference type="Pfam" id="PF00367">
    <property type="entry name" value="PTS_EIIB"/>
    <property type="match status" value="1"/>
</dbReference>
<evidence type="ECO:0000259" key="16">
    <source>
        <dbReference type="PROSITE" id="PS51103"/>
    </source>
</evidence>
<dbReference type="Pfam" id="PF02378">
    <property type="entry name" value="PTS_EIIC"/>
    <property type="match status" value="1"/>
</dbReference>
<dbReference type="InterPro" id="IPR011297">
    <property type="entry name" value="PTS_IIABC_b_glu"/>
</dbReference>
<dbReference type="PROSITE" id="PS51093">
    <property type="entry name" value="PTS_EIIA_TYPE_1"/>
    <property type="match status" value="1"/>
</dbReference>
<dbReference type="Pfam" id="PF00358">
    <property type="entry name" value="PTS_EIIA_1"/>
    <property type="match status" value="1"/>
</dbReference>
<dbReference type="Proteomes" id="UP001203665">
    <property type="component" value="Unassembled WGS sequence"/>
</dbReference>
<dbReference type="PROSITE" id="PS51098">
    <property type="entry name" value="PTS_EIIB_TYPE_1"/>
    <property type="match status" value="1"/>
</dbReference>
<keyword evidence="18" id="KW-1185">Reference proteome</keyword>
<evidence type="ECO:0000256" key="10">
    <source>
        <dbReference type="ARBA" id="ARBA00023136"/>
    </source>
</evidence>
<dbReference type="NCBIfam" id="TIGR01995">
    <property type="entry name" value="PTS-II-ABC-beta"/>
    <property type="match status" value="1"/>
</dbReference>
<evidence type="ECO:0000256" key="1">
    <source>
        <dbReference type="ARBA" id="ARBA00004651"/>
    </source>
</evidence>
<organism evidence="17 18">
    <name type="scientific">Alkalicoccobacillus plakortidis</name>
    <dbReference type="NCBI Taxonomy" id="444060"/>
    <lineage>
        <taxon>Bacteria</taxon>
        <taxon>Bacillati</taxon>
        <taxon>Bacillota</taxon>
        <taxon>Bacilli</taxon>
        <taxon>Bacillales</taxon>
        <taxon>Bacillaceae</taxon>
        <taxon>Alkalicoccobacillus</taxon>
    </lineage>
</organism>
<feature type="transmembrane region" description="Helical" evidence="13">
    <location>
        <begin position="106"/>
        <end position="135"/>
    </location>
</feature>
<dbReference type="Gene3D" id="2.70.70.10">
    <property type="entry name" value="Glucose Permease (Domain IIA)"/>
    <property type="match status" value="1"/>
</dbReference>
<comment type="subcellular location">
    <subcellularLocation>
        <location evidence="1">Cell membrane</location>
        <topology evidence="1">Multi-pass membrane protein</topology>
    </subcellularLocation>
</comment>
<dbReference type="InterPro" id="IPR036878">
    <property type="entry name" value="Glu_permease_IIB"/>
</dbReference>
<feature type="domain" description="PTS EIIB type-1" evidence="15">
    <location>
        <begin position="4"/>
        <end position="86"/>
    </location>
</feature>
<evidence type="ECO:0000256" key="2">
    <source>
        <dbReference type="ARBA" id="ARBA00022448"/>
    </source>
</evidence>
<dbReference type="InterPro" id="IPR050558">
    <property type="entry name" value="PTS_Sugar-Specific_Components"/>
</dbReference>
<dbReference type="GO" id="GO:0016740">
    <property type="term" value="F:transferase activity"/>
    <property type="evidence" value="ECO:0007669"/>
    <property type="project" value="UniProtKB-KW"/>
</dbReference>
<keyword evidence="3" id="KW-1003">Cell membrane</keyword>
<dbReference type="NCBIfam" id="TIGR00830">
    <property type="entry name" value="PTBA"/>
    <property type="match status" value="1"/>
</dbReference>
<dbReference type="SUPFAM" id="SSF51261">
    <property type="entry name" value="Duplicated hybrid motif"/>
    <property type="match status" value="1"/>
</dbReference>
<feature type="transmembrane region" description="Helical" evidence="13">
    <location>
        <begin position="252"/>
        <end position="273"/>
    </location>
</feature>
<feature type="transmembrane region" description="Helical" evidence="13">
    <location>
        <begin position="285"/>
        <end position="305"/>
    </location>
</feature>
<dbReference type="SUPFAM" id="SSF55604">
    <property type="entry name" value="Glucose permease domain IIB"/>
    <property type="match status" value="1"/>
</dbReference>
<dbReference type="InterPro" id="IPR013013">
    <property type="entry name" value="PTS_EIIC_1"/>
</dbReference>
<keyword evidence="5 17" id="KW-0808">Transferase</keyword>
<keyword evidence="6" id="KW-0598">Phosphotransferase system</keyword>
<keyword evidence="2" id="KW-0813">Transport</keyword>
<sequence length="620" mass="66893">MEHKKLAQDILKNLGGSNNVESATHCVTRLRLSIKDKTKVNDAAIKNMENVSGTTNSGGQYQIIIGPAVENVYKEFEKIYKGSSSTSSSQKTGEGNQKKKNIFSRIVDVLISCFAPIIPVIAGSGMIKVLITILLTTGLFKEDSPTISILAILGDGVFYFLPFFIAYTAAKKFNVDHFTAMVMAAILLHPNLAALSAEGATFTSFLEIPLYLFNYSAQAIPVILAIWLMSYVDPIANRVSPTMLKVFLRPMITILIVAPVMLILFGPMGAILGDYFSQFVEVMNTWGWIAVSINALIFPFLVITGTHNAMIPLIITMFATNGYDPILLVSGLLVNIAQAGAAFSVAMRTKNLAMRGTGLSAGVSALFGITEPALYGVNLRLKRPFIAVLIGSALAGVVAGLAGVTAYSFVSPSVLTIPIFIGPEGFISLVWAIVAMLTAFILTFILVWIMGFKDPTDDNNSEKSEDTTDHSHESEVKVYSPLKGEALPLEKVKDETFSSGAMGKGVAIMPSEGKVVAPFEGTVQVVSNTKHAVGLVSESGMELLIHVGIDTVELKGEHFQTRVEVGNHVKKGDVLLDFNLKEIQQLGYDTTTSIVILNSDKYSDLTIENGEIDFGEAIIK</sequence>
<feature type="domain" description="PTS EIIC type-1" evidence="16">
    <location>
        <begin position="108"/>
        <end position="466"/>
    </location>
</feature>
<feature type="transmembrane region" description="Helical" evidence="13">
    <location>
        <begin position="385"/>
        <end position="409"/>
    </location>
</feature>
<feature type="region of interest" description="Disordered" evidence="12">
    <location>
        <begin position="457"/>
        <end position="476"/>
    </location>
</feature>
<feature type="transmembrane region" description="Helical" evidence="13">
    <location>
        <begin position="182"/>
        <end position="206"/>
    </location>
</feature>
<proteinExistence type="predicted"/>
<dbReference type="EMBL" id="JAMQJY010000004">
    <property type="protein sequence ID" value="MCM2677436.1"/>
    <property type="molecule type" value="Genomic_DNA"/>
</dbReference>
<dbReference type="InterPro" id="IPR011055">
    <property type="entry name" value="Dup_hybrid_motif"/>
</dbReference>
<feature type="transmembrane region" description="Helical" evidence="13">
    <location>
        <begin position="212"/>
        <end position="232"/>
    </location>
</feature>
<dbReference type="PROSITE" id="PS51103">
    <property type="entry name" value="PTS_EIIC_TYPE_1"/>
    <property type="match status" value="1"/>
</dbReference>
<evidence type="ECO:0000256" key="6">
    <source>
        <dbReference type="ARBA" id="ARBA00022683"/>
    </source>
</evidence>
<dbReference type="Gene3D" id="3.30.1360.60">
    <property type="entry name" value="Glucose permease domain IIB"/>
    <property type="match status" value="1"/>
</dbReference>
<gene>
    <name evidence="17" type="ORF">NDM98_19645</name>
</gene>
<evidence type="ECO:0000313" key="18">
    <source>
        <dbReference type="Proteomes" id="UP001203665"/>
    </source>
</evidence>
<evidence type="ECO:0000256" key="8">
    <source>
        <dbReference type="ARBA" id="ARBA00022777"/>
    </source>
</evidence>
<feature type="transmembrane region" description="Helical" evidence="13">
    <location>
        <begin position="429"/>
        <end position="449"/>
    </location>
</feature>
<name>A0ABT0XNI2_9BACI</name>
<reference evidence="17" key="1">
    <citation type="submission" date="2022-06" db="EMBL/GenBank/DDBJ databases">
        <title>Alkalicoccobacillus porphyridii sp. nov., isolated from a marine red alga, Porphyridium purpureum and reclassification of Shouchella plakortidis and Shouchella gibsonii as Alkalicoccobacillus plakortidis comb. nov. and Alkalicoccobacillus gibsonii comb. nov.</title>
        <authorList>
            <person name="Kim K.H."/>
            <person name="Lee J.K."/>
            <person name="Han D.M."/>
            <person name="Baek J.H."/>
            <person name="Jeon C.O."/>
        </authorList>
    </citation>
    <scope>NUCLEOTIDE SEQUENCE</scope>
    <source>
        <strain evidence="17">DSM 19153</strain>
    </source>
</reference>
<feature type="active site" description="Phosphocysteine intermediate; for EIIB activity" evidence="11">
    <location>
        <position position="26"/>
    </location>
</feature>
<feature type="transmembrane region" description="Helical" evidence="13">
    <location>
        <begin position="147"/>
        <end position="170"/>
    </location>
</feature>
<evidence type="ECO:0000256" key="13">
    <source>
        <dbReference type="SAM" id="Phobius"/>
    </source>
</evidence>
<evidence type="ECO:0000256" key="5">
    <source>
        <dbReference type="ARBA" id="ARBA00022679"/>
    </source>
</evidence>
<protein>
    <submittedName>
        <fullName evidence="17">Beta-glucoside-specific PTS transporter subunit IIABC</fullName>
        <ecNumber evidence="17">2.7.1.-</ecNumber>
    </submittedName>
</protein>
<dbReference type="PROSITE" id="PS00371">
    <property type="entry name" value="PTS_EIIA_TYPE_1_HIS"/>
    <property type="match status" value="1"/>
</dbReference>
<feature type="transmembrane region" description="Helical" evidence="13">
    <location>
        <begin position="359"/>
        <end position="378"/>
    </location>
</feature>
<accession>A0ABT0XNI2</accession>
<feature type="domain" description="PTS EIIA type-1" evidence="14">
    <location>
        <begin position="494"/>
        <end position="598"/>
    </location>
</feature>
<evidence type="ECO:0000256" key="11">
    <source>
        <dbReference type="PROSITE-ProRule" id="PRU00421"/>
    </source>
</evidence>
<evidence type="ECO:0000256" key="7">
    <source>
        <dbReference type="ARBA" id="ARBA00022692"/>
    </source>
</evidence>
<dbReference type="RefSeq" id="WP_251611228.1">
    <property type="nucleotide sequence ID" value="NZ_JAMQJY010000004.1"/>
</dbReference>
<feature type="transmembrane region" description="Helical" evidence="13">
    <location>
        <begin position="326"/>
        <end position="347"/>
    </location>
</feature>
<keyword evidence="8" id="KW-0418">Kinase</keyword>
<dbReference type="InterPro" id="IPR018113">
    <property type="entry name" value="PTrfase_EIIB_Cys"/>
</dbReference>
<evidence type="ECO:0000256" key="9">
    <source>
        <dbReference type="ARBA" id="ARBA00022989"/>
    </source>
</evidence>
<keyword evidence="7 13" id="KW-0812">Transmembrane</keyword>
<comment type="caution">
    <text evidence="17">The sequence shown here is derived from an EMBL/GenBank/DDBJ whole genome shotgun (WGS) entry which is preliminary data.</text>
</comment>
<dbReference type="CDD" id="cd00212">
    <property type="entry name" value="PTS_IIB_glc"/>
    <property type="match status" value="1"/>
</dbReference>
<dbReference type="EC" id="2.7.1.-" evidence="17"/>
<dbReference type="InterPro" id="IPR001996">
    <property type="entry name" value="PTS_IIB_1"/>
</dbReference>
<keyword evidence="9 13" id="KW-1133">Transmembrane helix</keyword>